<keyword evidence="3" id="KW-1185">Reference proteome</keyword>
<name>A0A4Y6PQJ5_PERCE</name>
<dbReference type="EMBL" id="CP041186">
    <property type="protein sequence ID" value="QDG50594.1"/>
    <property type="molecule type" value="Genomic_DNA"/>
</dbReference>
<evidence type="ECO:0000313" key="3">
    <source>
        <dbReference type="Proteomes" id="UP000315995"/>
    </source>
</evidence>
<gene>
    <name evidence="2" type="ORF">FIV42_07550</name>
</gene>
<dbReference type="InterPro" id="IPR029032">
    <property type="entry name" value="AhpD-like"/>
</dbReference>
<dbReference type="Gene3D" id="1.20.1290.10">
    <property type="entry name" value="AhpD-like"/>
    <property type="match status" value="1"/>
</dbReference>
<feature type="region of interest" description="Disordered" evidence="1">
    <location>
        <begin position="1"/>
        <end position="24"/>
    </location>
</feature>
<sequence>MEFERAADELRDRAAPQGDLEAGGRDWSQLGALDQIGPYTDSIHYVLPKLLLVAQAFASQPDNSASTEKNDAPNGQELAYGIAPGTKRVAMVDPQEAPSPVEELFEDIKQHHQHPGVASYFRSLGNWPAFLEAIWHEIRPQVGTDTYNARKSSLTGQAEQAISPLLRRAVARPTIPDDITAILWVFERRLIPDLLLDVTMIEALLGRTTVTGGSSFSVAKGVL</sequence>
<dbReference type="OrthoDB" id="270184at2"/>
<dbReference type="RefSeq" id="WP_141197086.1">
    <property type="nucleotide sequence ID" value="NZ_CP041186.1"/>
</dbReference>
<proteinExistence type="predicted"/>
<evidence type="ECO:0000256" key="1">
    <source>
        <dbReference type="SAM" id="MobiDB-lite"/>
    </source>
</evidence>
<dbReference type="Proteomes" id="UP000315995">
    <property type="component" value="Chromosome"/>
</dbReference>
<reference evidence="2 3" key="1">
    <citation type="submission" date="2019-06" db="EMBL/GenBank/DDBJ databases">
        <title>Persicimonas caeni gen. nov., sp. nov., a predatory bacterium isolated from solar saltern.</title>
        <authorList>
            <person name="Wang S."/>
        </authorList>
    </citation>
    <scope>NUCLEOTIDE SEQUENCE [LARGE SCALE GENOMIC DNA]</scope>
    <source>
        <strain evidence="2 3">YN101</strain>
    </source>
</reference>
<accession>A0A5B8Y1J8</accession>
<accession>A0A4Y6PQJ5</accession>
<evidence type="ECO:0000313" key="2">
    <source>
        <dbReference type="EMBL" id="QDG50594.1"/>
    </source>
</evidence>
<protein>
    <submittedName>
        <fullName evidence="2">Uncharacterized protein</fullName>
    </submittedName>
</protein>
<organism evidence="2 3">
    <name type="scientific">Persicimonas caeni</name>
    <dbReference type="NCBI Taxonomy" id="2292766"/>
    <lineage>
        <taxon>Bacteria</taxon>
        <taxon>Deltaproteobacteria</taxon>
        <taxon>Bradymonadales</taxon>
        <taxon>Bradymonadaceae</taxon>
        <taxon>Persicimonas</taxon>
    </lineage>
</organism>
<feature type="compositionally biased region" description="Basic and acidic residues" evidence="1">
    <location>
        <begin position="1"/>
        <end position="14"/>
    </location>
</feature>
<dbReference type="AlphaFoldDB" id="A0A4Y6PQJ5"/>